<keyword evidence="1" id="KW-0175">Coiled coil</keyword>
<feature type="coiled-coil region" evidence="1">
    <location>
        <begin position="363"/>
        <end position="390"/>
    </location>
</feature>
<gene>
    <name evidence="3" type="ORF">TGAMA5MH_10253</name>
</gene>
<accession>A0A2K0SWV9</accession>
<evidence type="ECO:0000313" key="4">
    <source>
        <dbReference type="Proteomes" id="UP000236546"/>
    </source>
</evidence>
<dbReference type="AlphaFoldDB" id="A0A2K0SWV9"/>
<evidence type="ECO:0000313" key="3">
    <source>
        <dbReference type="EMBL" id="PNP37768.1"/>
    </source>
</evidence>
<reference evidence="3 4" key="1">
    <citation type="submission" date="2017-02" db="EMBL/GenBank/DDBJ databases">
        <title>Genomes of Trichoderma spp. with biocontrol activity.</title>
        <authorList>
            <person name="Gardiner D."/>
            <person name="Kazan K."/>
            <person name="Vos C."/>
            <person name="Harvey P."/>
        </authorList>
    </citation>
    <scope>NUCLEOTIDE SEQUENCE [LARGE SCALE GENOMIC DNA]</scope>
    <source>
        <strain evidence="3 4">A5MH</strain>
    </source>
</reference>
<feature type="compositionally biased region" description="Low complexity" evidence="2">
    <location>
        <begin position="445"/>
        <end position="463"/>
    </location>
</feature>
<dbReference type="Proteomes" id="UP000236546">
    <property type="component" value="Unassembled WGS sequence"/>
</dbReference>
<proteinExistence type="predicted"/>
<dbReference type="OrthoDB" id="2562743at2759"/>
<sequence>MDTSISMVDRKAAASDFLPPTVVDMSIRQDVHQHQHHAPSDPAAERRVREAIERAATRNSQLLSELEATAHGPGLLGNNHIKIEHVDKRLADLEPEVAKAVAAANQQLKSHKSYRDSLGKKWVYTLLKKRDVFDEKAQREERAYHQVLEKRHKAEATLNELNADKAALVVEMKTLEDLVGRHGAAHKGIDNLYSDIFDGPTAGFPDEDEQEQAHKVAKASLQERTEALKAAVRGVKAAQVVKLAIERALFEKQRAGFENHSDIFSQRSFHGTLSRCVAYIDRGLELTNQAIDVLETRPGPEQLQAKRNLEQHLTTARTQATSRLKDKSQNNALLERLGSALTSALQAQKEYHESMKKVSESCRNSIRQTARSLENERRALQQIRQSAFETTVGFGAAAPAYHECCDRAPGFEDDSHAQTASIQDPTVAEIPVDSEPPPDYEFPDEGAAPNTTAEAAPEPSTQAQTSAGYRSSVAGPVSDLGGEVTLTNPRGLPEAS</sequence>
<dbReference type="EMBL" id="MTYH01000127">
    <property type="protein sequence ID" value="PNP37768.1"/>
    <property type="molecule type" value="Genomic_DNA"/>
</dbReference>
<dbReference type="PANTHER" id="PTHR21974">
    <property type="entry name" value="RE15880P"/>
    <property type="match status" value="1"/>
</dbReference>
<dbReference type="PANTHER" id="PTHR21974:SF2">
    <property type="entry name" value="RE15880P"/>
    <property type="match status" value="1"/>
</dbReference>
<feature type="region of interest" description="Disordered" evidence="2">
    <location>
        <begin position="409"/>
        <end position="496"/>
    </location>
</feature>
<evidence type="ECO:0000256" key="2">
    <source>
        <dbReference type="SAM" id="MobiDB-lite"/>
    </source>
</evidence>
<organism evidence="3 4">
    <name type="scientific">Trichoderma gamsii</name>
    <dbReference type="NCBI Taxonomy" id="398673"/>
    <lineage>
        <taxon>Eukaryota</taxon>
        <taxon>Fungi</taxon>
        <taxon>Dikarya</taxon>
        <taxon>Ascomycota</taxon>
        <taxon>Pezizomycotina</taxon>
        <taxon>Sordariomycetes</taxon>
        <taxon>Hypocreomycetidae</taxon>
        <taxon>Hypocreales</taxon>
        <taxon>Hypocreaceae</taxon>
        <taxon>Trichoderma</taxon>
    </lineage>
</organism>
<name>A0A2K0SWV9_9HYPO</name>
<protein>
    <submittedName>
        <fullName evidence="3">Uncharacterized protein</fullName>
    </submittedName>
</protein>
<feature type="coiled-coil region" evidence="1">
    <location>
        <begin position="144"/>
        <end position="178"/>
    </location>
</feature>
<comment type="caution">
    <text evidence="3">The sequence shown here is derived from an EMBL/GenBank/DDBJ whole genome shotgun (WGS) entry which is preliminary data.</text>
</comment>
<evidence type="ECO:0000256" key="1">
    <source>
        <dbReference type="SAM" id="Coils"/>
    </source>
</evidence>